<feature type="region of interest" description="Disordered" evidence="1">
    <location>
        <begin position="1"/>
        <end position="123"/>
    </location>
</feature>
<dbReference type="KEGG" id="ati:AL072_23465"/>
<dbReference type="EMBL" id="CP012404">
    <property type="protein sequence ID" value="ALG74404.1"/>
    <property type="molecule type" value="Genomic_DNA"/>
</dbReference>
<dbReference type="RefSeq" id="WP_045583986.1">
    <property type="nucleotide sequence ID" value="NZ_CP012404.1"/>
</dbReference>
<dbReference type="AlphaFoldDB" id="A0AAC8W3E5"/>
<evidence type="ECO:0000313" key="3">
    <source>
        <dbReference type="Proteomes" id="UP000069935"/>
    </source>
</evidence>
<organism evidence="2 3">
    <name type="scientific">Azospirillum thiophilum</name>
    <dbReference type="NCBI Taxonomy" id="528244"/>
    <lineage>
        <taxon>Bacteria</taxon>
        <taxon>Pseudomonadati</taxon>
        <taxon>Pseudomonadota</taxon>
        <taxon>Alphaproteobacteria</taxon>
        <taxon>Rhodospirillales</taxon>
        <taxon>Azospirillaceae</taxon>
        <taxon>Azospirillum</taxon>
    </lineage>
</organism>
<evidence type="ECO:0000256" key="1">
    <source>
        <dbReference type="SAM" id="MobiDB-lite"/>
    </source>
</evidence>
<dbReference type="InterPro" id="IPR021327">
    <property type="entry name" value="DUF2934"/>
</dbReference>
<dbReference type="Proteomes" id="UP000069935">
    <property type="component" value="Chromosome 4"/>
</dbReference>
<gene>
    <name evidence="2" type="ORF">AL072_23465</name>
</gene>
<reference evidence="2 3" key="2">
    <citation type="journal article" date="2016" name="Genome Announc.">
        <title>Complete Genome Sequence of a Strain of Azospirillum thiophilum Isolated from a Sulfide Spring.</title>
        <authorList>
            <person name="Fomenkov A."/>
            <person name="Vincze T."/>
            <person name="Grabovich M."/>
            <person name="Anton B.P."/>
            <person name="Dubinina G."/>
            <person name="Orlova M."/>
            <person name="Belousova E."/>
            <person name="Roberts R.J."/>
        </authorList>
    </citation>
    <scope>NUCLEOTIDE SEQUENCE [LARGE SCALE GENOMIC DNA]</scope>
    <source>
        <strain evidence="2 3">BV-S</strain>
    </source>
</reference>
<feature type="compositionally biased region" description="Basic and acidic residues" evidence="1">
    <location>
        <begin position="16"/>
        <end position="40"/>
    </location>
</feature>
<keyword evidence="3" id="KW-1185">Reference proteome</keyword>
<reference evidence="3" key="1">
    <citation type="submission" date="2015-08" db="EMBL/GenBank/DDBJ databases">
        <title>Complete Genome Sequence of Azospirillum thiophilum BV-S.</title>
        <authorList>
            <person name="Fomenkov A."/>
            <person name="Vincze T."/>
            <person name="Grabovich M."/>
            <person name="Dubinina G."/>
            <person name="Orlova M."/>
            <person name="Belousova E."/>
            <person name="Roberts R.J."/>
        </authorList>
    </citation>
    <scope>NUCLEOTIDE SEQUENCE [LARGE SCALE GENOMIC DNA]</scope>
    <source>
        <strain evidence="3">BV-S</strain>
    </source>
</reference>
<dbReference type="Pfam" id="PF11154">
    <property type="entry name" value="DUF2934"/>
    <property type="match status" value="1"/>
</dbReference>
<proteinExistence type="predicted"/>
<sequence>MADTDDIQERIRRRAHELWESEGHPQGRDADHWAQAEAEIRGAGAVAPTEKVAGSRRKAAAPKATGKSTRAAAESLSEVAGTPAEGAKSEAPKSEPARPEKAAPPAKSARAAKKNGGKTASPG</sequence>
<evidence type="ECO:0008006" key="4">
    <source>
        <dbReference type="Google" id="ProtNLM"/>
    </source>
</evidence>
<accession>A0AAC8W3E5</accession>
<protein>
    <recommendedName>
        <fullName evidence="4">DUF2934 domain-containing protein</fullName>
    </recommendedName>
</protein>
<feature type="compositionally biased region" description="Basic and acidic residues" evidence="1">
    <location>
        <begin position="87"/>
        <end position="101"/>
    </location>
</feature>
<evidence type="ECO:0000313" key="2">
    <source>
        <dbReference type="EMBL" id="ALG74404.1"/>
    </source>
</evidence>
<name>A0AAC8W3E5_9PROT</name>